<dbReference type="Gene3D" id="3.40.50.300">
    <property type="entry name" value="P-loop containing nucleotide triphosphate hydrolases"/>
    <property type="match status" value="1"/>
</dbReference>
<dbReference type="PANTHER" id="PTHR11669:SF25">
    <property type="entry name" value="OS02G0704966 PROTEIN"/>
    <property type="match status" value="1"/>
</dbReference>
<evidence type="ECO:0000313" key="2">
    <source>
        <dbReference type="EMBL" id="KAI5438916.1"/>
    </source>
</evidence>
<name>A0A9D4YLY9_PEA</name>
<dbReference type="GO" id="GO:0005663">
    <property type="term" value="C:DNA replication factor C complex"/>
    <property type="evidence" value="ECO:0007669"/>
    <property type="project" value="TreeGrafter"/>
</dbReference>
<dbReference type="SUPFAM" id="SSF52540">
    <property type="entry name" value="P-loop containing nucleoside triphosphate hydrolases"/>
    <property type="match status" value="1"/>
</dbReference>
<dbReference type="Gene3D" id="1.20.272.10">
    <property type="match status" value="1"/>
</dbReference>
<evidence type="ECO:0000256" key="1">
    <source>
        <dbReference type="SAM" id="MobiDB-lite"/>
    </source>
</evidence>
<feature type="non-terminal residue" evidence="2">
    <location>
        <position position="784"/>
    </location>
</feature>
<dbReference type="GO" id="GO:0003677">
    <property type="term" value="F:DNA binding"/>
    <property type="evidence" value="ECO:0007669"/>
    <property type="project" value="InterPro"/>
</dbReference>
<evidence type="ECO:0008006" key="4">
    <source>
        <dbReference type="Google" id="ProtNLM"/>
    </source>
</evidence>
<keyword evidence="3" id="KW-1185">Reference proteome</keyword>
<dbReference type="InterPro" id="IPR050238">
    <property type="entry name" value="DNA_Rep/Repair_Clamp_Loader"/>
</dbReference>
<organism evidence="2 3">
    <name type="scientific">Pisum sativum</name>
    <name type="common">Garden pea</name>
    <name type="synonym">Lathyrus oleraceus</name>
    <dbReference type="NCBI Taxonomy" id="3888"/>
    <lineage>
        <taxon>Eukaryota</taxon>
        <taxon>Viridiplantae</taxon>
        <taxon>Streptophyta</taxon>
        <taxon>Embryophyta</taxon>
        <taxon>Tracheophyta</taxon>
        <taxon>Spermatophyta</taxon>
        <taxon>Magnoliopsida</taxon>
        <taxon>eudicotyledons</taxon>
        <taxon>Gunneridae</taxon>
        <taxon>Pentapetalae</taxon>
        <taxon>rosids</taxon>
        <taxon>fabids</taxon>
        <taxon>Fabales</taxon>
        <taxon>Fabaceae</taxon>
        <taxon>Papilionoideae</taxon>
        <taxon>50 kb inversion clade</taxon>
        <taxon>NPAAA clade</taxon>
        <taxon>Hologalegina</taxon>
        <taxon>IRL clade</taxon>
        <taxon>Fabeae</taxon>
        <taxon>Lathyrus</taxon>
    </lineage>
</organism>
<sequence>NIVTTSQLKHQSQYHSLYFVLRERLMEKTRLDNLFPLTPSSIFSTKKGRSGYEPSDTETEWQDTPRHERGRKNMTLSPEETKTMSHSNKSPMILHKRHPSRFEFEVSSSPSITGSVLNQPRRRHLSKSPYKLRIVRDGGNDDEDTSLSYMSGLNSSRNISPLPRPDFGRTVSPYNRNHEQRTPSNENRKANSGLLEVDRASTKPNYRRAVTAPRLRDQQQTLQNTARILKQREKSPFKTGSVREREVNEMIAQVKLSKNPTDDYSSALESTDSIQPGDLFFSRECNALQAKNPSLPKKVEQYAYFSPRPVITTINNPPESGKFNTNMNKRTSSSTMLLSRTTMGPSIRKGSGTGKSSAKSSVKSDASAKTTESMRKFTSNRKKNQKDAWFACMMRTGNCRTSRKSPERRPIDEASLIERATIVESIPQFWADKHQPASLNGFICNKQEAQLLKELVSQGSCPHILLKGPSGSGKRDLAMTFLKEIYGDSCCKLSHDLRHFPIQDKRTVKVSVPITSSPHHMELNVNSEPNAKYALMGLIKEISNIYAIAPEVSNVNFKSDYKVIILYEVDKAVENIQHLIKWIIDRYSDICKLVLCCEDDDNIIAPVKNRFKVINVDAPQTHEIIEALTQIANKEEIDLSMSFAMKIATKSKQNLREAILALEACKAHNYPFSEEQPIPVGWEKIVIELAVEILTDPSFSRLLSIRGKFQMLLLDFVHPKLILLKLVEELLRRVETGLKRELYYWHAYYDRRLPPGTTALLKLEEFVAKFMSMCRKSSGSRQYV</sequence>
<protein>
    <recommendedName>
        <fullName evidence="4">Replication factor C subunit 3</fullName>
    </recommendedName>
</protein>
<dbReference type="AlphaFoldDB" id="A0A9D4YLY9"/>
<dbReference type="FunFam" id="1.10.8.60:FF:000030">
    <property type="entry name" value="replication factor C subunit 3"/>
    <property type="match status" value="1"/>
</dbReference>
<gene>
    <name evidence="2" type="ORF">KIW84_024586</name>
</gene>
<proteinExistence type="predicted"/>
<feature type="region of interest" description="Disordered" evidence="1">
    <location>
        <begin position="342"/>
        <end position="382"/>
    </location>
</feature>
<dbReference type="Gramene" id="Psat02G0458600-T1">
    <property type="protein sequence ID" value="KAI5438916.1"/>
    <property type="gene ID" value="KIW84_024586"/>
</dbReference>
<feature type="compositionally biased region" description="Basic and acidic residues" evidence="1">
    <location>
        <begin position="176"/>
        <end position="189"/>
    </location>
</feature>
<dbReference type="PANTHER" id="PTHR11669">
    <property type="entry name" value="REPLICATION FACTOR C / DNA POLYMERASE III GAMMA-TAU SUBUNIT"/>
    <property type="match status" value="1"/>
</dbReference>
<dbReference type="Gene3D" id="1.10.8.60">
    <property type="match status" value="1"/>
</dbReference>
<accession>A0A9D4YLY9</accession>
<dbReference type="EMBL" id="JAMSHJ010000002">
    <property type="protein sequence ID" value="KAI5438916.1"/>
    <property type="molecule type" value="Genomic_DNA"/>
</dbReference>
<comment type="caution">
    <text evidence="2">The sequence shown here is derived from an EMBL/GenBank/DDBJ whole genome shotgun (WGS) entry which is preliminary data.</text>
</comment>
<feature type="region of interest" description="Disordered" evidence="1">
    <location>
        <begin position="134"/>
        <end position="195"/>
    </location>
</feature>
<dbReference type="Pfam" id="PF22534">
    <property type="entry name" value="RFC_C"/>
    <property type="match status" value="1"/>
</dbReference>
<reference evidence="2 3" key="1">
    <citation type="journal article" date="2022" name="Nat. Genet.">
        <title>Improved pea reference genome and pan-genome highlight genomic features and evolutionary characteristics.</title>
        <authorList>
            <person name="Yang T."/>
            <person name="Liu R."/>
            <person name="Luo Y."/>
            <person name="Hu S."/>
            <person name="Wang D."/>
            <person name="Wang C."/>
            <person name="Pandey M.K."/>
            <person name="Ge S."/>
            <person name="Xu Q."/>
            <person name="Li N."/>
            <person name="Li G."/>
            <person name="Huang Y."/>
            <person name="Saxena R.K."/>
            <person name="Ji Y."/>
            <person name="Li M."/>
            <person name="Yan X."/>
            <person name="He Y."/>
            <person name="Liu Y."/>
            <person name="Wang X."/>
            <person name="Xiang C."/>
            <person name="Varshney R.K."/>
            <person name="Ding H."/>
            <person name="Gao S."/>
            <person name="Zong X."/>
        </authorList>
    </citation>
    <scope>NUCLEOTIDE SEQUENCE [LARGE SCALE GENOMIC DNA]</scope>
    <source>
        <strain evidence="2 3">cv. Zhongwan 6</strain>
    </source>
</reference>
<dbReference type="GO" id="GO:0003689">
    <property type="term" value="F:DNA clamp loader activity"/>
    <property type="evidence" value="ECO:0007669"/>
    <property type="project" value="TreeGrafter"/>
</dbReference>
<dbReference type="GO" id="GO:0006281">
    <property type="term" value="P:DNA repair"/>
    <property type="evidence" value="ECO:0007669"/>
    <property type="project" value="TreeGrafter"/>
</dbReference>
<feature type="compositionally biased region" description="Polar residues" evidence="1">
    <location>
        <begin position="146"/>
        <end position="159"/>
    </location>
</feature>
<feature type="region of interest" description="Disordered" evidence="1">
    <location>
        <begin position="46"/>
        <end position="88"/>
    </location>
</feature>
<dbReference type="SUPFAM" id="SSF48019">
    <property type="entry name" value="post-AAA+ oligomerization domain-like"/>
    <property type="match status" value="1"/>
</dbReference>
<feature type="compositionally biased region" description="Polar residues" evidence="1">
    <location>
        <begin position="74"/>
        <end position="88"/>
    </location>
</feature>
<dbReference type="InterPro" id="IPR027417">
    <property type="entry name" value="P-loop_NTPase"/>
</dbReference>
<evidence type="ECO:0000313" key="3">
    <source>
        <dbReference type="Proteomes" id="UP001058974"/>
    </source>
</evidence>
<dbReference type="GO" id="GO:0006261">
    <property type="term" value="P:DNA-templated DNA replication"/>
    <property type="evidence" value="ECO:0007669"/>
    <property type="project" value="TreeGrafter"/>
</dbReference>
<dbReference type="Proteomes" id="UP001058974">
    <property type="component" value="Chromosome 2"/>
</dbReference>
<dbReference type="Pfam" id="PF21960">
    <property type="entry name" value="RCF1-5-like_lid"/>
    <property type="match status" value="1"/>
</dbReference>
<dbReference type="FunFam" id="3.40.50.300:FF:001503">
    <property type="entry name" value="Replication factor C subunit 3"/>
    <property type="match status" value="1"/>
</dbReference>
<feature type="compositionally biased region" description="Low complexity" evidence="1">
    <location>
        <begin position="354"/>
        <end position="371"/>
    </location>
</feature>
<dbReference type="InterPro" id="IPR008921">
    <property type="entry name" value="DNA_pol3_clamp-load_cplx_C"/>
</dbReference>
<dbReference type="GO" id="GO:0005634">
    <property type="term" value="C:nucleus"/>
    <property type="evidence" value="ECO:0007669"/>
    <property type="project" value="TreeGrafter"/>
</dbReference>